<gene>
    <name evidence="7" type="ORF">ACFOZ4_16345</name>
</gene>
<sequence length="413" mass="45054">MSLGLSYLTLTRLRERAGSDAVRLPIPGFYAIGGPDAAEVFYNAARFDRQGVLPGPVKKTLFGENGIHGLDGRPHQARKGLFLAVNTPESVARLLELTGAAWHAALRHRRQLVLFDEAARVLTAAACGWAGAPIPAAGVDELARNLVAMVDGFATLGPRHVLARLARRRTELWAGHVIDDVRRGNLRPPSGSATAIIAADPTLDRATAAVELLNVVRPTVAVSWMIAYAAHALHTMPQWRRRLADGDPGDAGDFADEVRRMYPFTPFLAARVRTGFRWHDLDFPADATVLLDVYGIDHDPRVFPNPDVFDPDRYRQRPPGLFDLIPQGAGDRETGHRCPGEPVTRAIIEQTSTILARSTYQMPPQDLTINLRRIPARPASGVRITPVRPWPTSAPADRPAPSPSPPTSAHPAR</sequence>
<name>A0ABV8LMG6_9ACTN</name>
<reference evidence="8" key="1">
    <citation type="journal article" date="2019" name="Int. J. Syst. Evol. Microbiol.">
        <title>The Global Catalogue of Microorganisms (GCM) 10K type strain sequencing project: providing services to taxonomists for standard genome sequencing and annotation.</title>
        <authorList>
            <consortium name="The Broad Institute Genomics Platform"/>
            <consortium name="The Broad Institute Genome Sequencing Center for Infectious Disease"/>
            <person name="Wu L."/>
            <person name="Ma J."/>
        </authorList>
    </citation>
    <scope>NUCLEOTIDE SEQUENCE [LARGE SCALE GENOMIC DNA]</scope>
    <source>
        <strain evidence="8">CGMCC 4.7289</strain>
    </source>
</reference>
<keyword evidence="8" id="KW-1185">Reference proteome</keyword>
<keyword evidence="5" id="KW-0408">Iron</keyword>
<proteinExistence type="inferred from homology"/>
<evidence type="ECO:0000256" key="4">
    <source>
        <dbReference type="ARBA" id="ARBA00023002"/>
    </source>
</evidence>
<dbReference type="InterPro" id="IPR050705">
    <property type="entry name" value="Cytochrome_P450_3A"/>
</dbReference>
<accession>A0ABV8LMG6</accession>
<comment type="similarity">
    <text evidence="1">Belongs to the cytochrome P450 family.</text>
</comment>
<dbReference type="Gene3D" id="1.10.630.10">
    <property type="entry name" value="Cytochrome P450"/>
    <property type="match status" value="1"/>
</dbReference>
<evidence type="ECO:0000256" key="5">
    <source>
        <dbReference type="ARBA" id="ARBA00023004"/>
    </source>
</evidence>
<comment type="caution">
    <text evidence="7">The sequence shown here is derived from an EMBL/GenBank/DDBJ whole genome shotgun (WGS) entry which is preliminary data.</text>
</comment>
<dbReference type="InterPro" id="IPR036396">
    <property type="entry name" value="Cyt_P450_sf"/>
</dbReference>
<evidence type="ECO:0000256" key="1">
    <source>
        <dbReference type="ARBA" id="ARBA00010617"/>
    </source>
</evidence>
<evidence type="ECO:0000256" key="3">
    <source>
        <dbReference type="ARBA" id="ARBA00022723"/>
    </source>
</evidence>
<dbReference type="Pfam" id="PF00067">
    <property type="entry name" value="p450"/>
    <property type="match status" value="1"/>
</dbReference>
<dbReference type="PANTHER" id="PTHR24302:SF15">
    <property type="entry name" value="FATTY-ACID PEROXYGENASE"/>
    <property type="match status" value="1"/>
</dbReference>
<dbReference type="InterPro" id="IPR001128">
    <property type="entry name" value="Cyt_P450"/>
</dbReference>
<dbReference type="PANTHER" id="PTHR24302">
    <property type="entry name" value="CYTOCHROME P450 FAMILY 3"/>
    <property type="match status" value="1"/>
</dbReference>
<dbReference type="CDD" id="cd11067">
    <property type="entry name" value="CYP152"/>
    <property type="match status" value="1"/>
</dbReference>
<evidence type="ECO:0000256" key="2">
    <source>
        <dbReference type="ARBA" id="ARBA00022617"/>
    </source>
</evidence>
<dbReference type="EMBL" id="JBHSAY010000009">
    <property type="protein sequence ID" value="MFC4132182.1"/>
    <property type="molecule type" value="Genomic_DNA"/>
</dbReference>
<protein>
    <submittedName>
        <fullName evidence="7">Cytochrome P450</fullName>
    </submittedName>
</protein>
<feature type="region of interest" description="Disordered" evidence="6">
    <location>
        <begin position="380"/>
        <end position="413"/>
    </location>
</feature>
<dbReference type="SUPFAM" id="SSF48264">
    <property type="entry name" value="Cytochrome P450"/>
    <property type="match status" value="1"/>
</dbReference>
<keyword evidence="3" id="KW-0479">Metal-binding</keyword>
<feature type="compositionally biased region" description="Pro residues" evidence="6">
    <location>
        <begin position="398"/>
        <end position="413"/>
    </location>
</feature>
<evidence type="ECO:0000313" key="7">
    <source>
        <dbReference type="EMBL" id="MFC4132182.1"/>
    </source>
</evidence>
<dbReference type="Proteomes" id="UP001595816">
    <property type="component" value="Unassembled WGS sequence"/>
</dbReference>
<organism evidence="7 8">
    <name type="scientific">Hamadaea flava</name>
    <dbReference type="NCBI Taxonomy" id="1742688"/>
    <lineage>
        <taxon>Bacteria</taxon>
        <taxon>Bacillati</taxon>
        <taxon>Actinomycetota</taxon>
        <taxon>Actinomycetes</taxon>
        <taxon>Micromonosporales</taxon>
        <taxon>Micromonosporaceae</taxon>
        <taxon>Hamadaea</taxon>
    </lineage>
</organism>
<keyword evidence="2" id="KW-0349">Heme</keyword>
<evidence type="ECO:0000313" key="8">
    <source>
        <dbReference type="Proteomes" id="UP001595816"/>
    </source>
</evidence>
<keyword evidence="4" id="KW-0560">Oxidoreductase</keyword>
<dbReference type="RefSeq" id="WP_253753727.1">
    <property type="nucleotide sequence ID" value="NZ_JAMZDZ010000001.1"/>
</dbReference>
<evidence type="ECO:0000256" key="6">
    <source>
        <dbReference type="SAM" id="MobiDB-lite"/>
    </source>
</evidence>